<dbReference type="AlphaFoldDB" id="A0A0P0D8E5"/>
<evidence type="ECO:0000256" key="1">
    <source>
        <dbReference type="ARBA" id="ARBA00022729"/>
    </source>
</evidence>
<gene>
    <name evidence="3" type="ORF">APS56_07780</name>
</gene>
<dbReference type="CDD" id="cd14251">
    <property type="entry name" value="PL-6"/>
    <property type="match status" value="1"/>
</dbReference>
<dbReference type="PATRIC" id="fig|1736674.3.peg.1589"/>
<dbReference type="NCBIfam" id="TIGR04183">
    <property type="entry name" value="Por_Secre_tail"/>
    <property type="match status" value="1"/>
</dbReference>
<feature type="domain" description="Secretion system C-terminal sorting" evidence="2">
    <location>
        <begin position="563"/>
        <end position="627"/>
    </location>
</feature>
<proteinExistence type="predicted"/>
<protein>
    <recommendedName>
        <fullName evidence="2">Secretion system C-terminal sorting domain-containing protein</fullName>
    </recommendedName>
</protein>
<accession>A0A0P0D8E5</accession>
<name>A0A0P0D8E5_9FLAO</name>
<evidence type="ECO:0000259" key="2">
    <source>
        <dbReference type="Pfam" id="PF18962"/>
    </source>
</evidence>
<evidence type="ECO:0000313" key="4">
    <source>
        <dbReference type="Proteomes" id="UP000057981"/>
    </source>
</evidence>
<dbReference type="STRING" id="1736674.APS56_07780"/>
<dbReference type="InterPro" id="IPR026444">
    <property type="entry name" value="Secre_tail"/>
</dbReference>
<dbReference type="SMART" id="SM00710">
    <property type="entry name" value="PbH1"/>
    <property type="match status" value="4"/>
</dbReference>
<dbReference type="Gene3D" id="2.160.20.10">
    <property type="entry name" value="Single-stranded right-handed beta-helix, Pectin lyase-like"/>
    <property type="match status" value="1"/>
</dbReference>
<dbReference type="KEGG" id="ahz:APS56_07780"/>
<keyword evidence="4" id="KW-1185">Reference proteome</keyword>
<dbReference type="Pfam" id="PF14592">
    <property type="entry name" value="Chondroitinas_B"/>
    <property type="match status" value="1"/>
</dbReference>
<dbReference type="Proteomes" id="UP000057981">
    <property type="component" value="Chromosome"/>
</dbReference>
<dbReference type="EMBL" id="CP012898">
    <property type="protein sequence ID" value="ALJ05029.1"/>
    <property type="molecule type" value="Genomic_DNA"/>
</dbReference>
<sequence>MLKVINILLYLVNQIGKPIVNYLIIEMKRKLLNYLSCMALVSIKLIYGQTVTNQSSLNSAISAAVPGTTIILSNNGSWANTTISISKDGTAANPIVIKAESPGMVVFSGNTNVKLGGDYIHFEGVVFENPPNSVSTDTPLIDFRVNSSNVCNNCKVSNIKIDAFNQGSSQQTSVFKWILLRGANNEISYSSFVGKHGVGSIINDNRDSPAVENFHKIHHNYFANRTPQGTSVVNEDNDQDAIRLGNSSTSLSDSSSEVYDNYFYDFVGEIEVISNKSGNNKYYNNTFENYSGALTLRHGNNCEVYNNFFLANGQSFSGGIRVMGENHKIYNNYIEGTRAKYPNNSSTNGLAGINIHNGILNSALNQYYQVKNTTIVNNTFVNCDLGIRVGATFNSSQNQPPQDVIIGNNLFFVDDVTIPSASSNRAIQVTTQLIGSVSKYENNIKQTSYAYDSFGSFDGGGNLNVEVPPIEPALLTSGNDIYNVVYGSAAIDYGEGNYLFLNSDVLGGTRPMGASIDAGAEEFNGGGAKRPYRQSDVGVTVGFGGSPTLNVDNSIKTESILRIYPNPIRGDYLNISLDNQVLGQVQIIDMLGRIISNEIYSSQKETIYVSDLTSGTYILKIKNVSKIFVKQ</sequence>
<organism evidence="3 4">
    <name type="scientific">Pseudalgibacter alginicilyticus</name>
    <dbReference type="NCBI Taxonomy" id="1736674"/>
    <lineage>
        <taxon>Bacteria</taxon>
        <taxon>Pseudomonadati</taxon>
        <taxon>Bacteroidota</taxon>
        <taxon>Flavobacteriia</taxon>
        <taxon>Flavobacteriales</taxon>
        <taxon>Flavobacteriaceae</taxon>
        <taxon>Pseudalgibacter</taxon>
    </lineage>
</organism>
<dbReference type="InterPro" id="IPR011050">
    <property type="entry name" value="Pectin_lyase_fold/virulence"/>
</dbReference>
<reference evidence="3 4" key="1">
    <citation type="submission" date="2015-10" db="EMBL/GenBank/DDBJ databases">
        <authorList>
            <person name="Gilbert D.G."/>
        </authorList>
    </citation>
    <scope>NUCLEOTIDE SEQUENCE [LARGE SCALE GENOMIC DNA]</scope>
    <source>
        <strain evidence="4">HZ-22</strain>
    </source>
</reference>
<dbReference type="InterPro" id="IPR012334">
    <property type="entry name" value="Pectin_lyas_fold"/>
</dbReference>
<dbReference type="SUPFAM" id="SSF51126">
    <property type="entry name" value="Pectin lyase-like"/>
    <property type="match status" value="1"/>
</dbReference>
<dbReference type="InterPro" id="IPR006626">
    <property type="entry name" value="PbH1"/>
</dbReference>
<keyword evidence="1" id="KW-0732">Signal</keyword>
<dbReference type="Pfam" id="PF18962">
    <property type="entry name" value="Por_Secre_tail"/>
    <property type="match status" value="1"/>
</dbReference>
<dbReference type="InterPro" id="IPR039513">
    <property type="entry name" value="PL-6"/>
</dbReference>
<evidence type="ECO:0000313" key="3">
    <source>
        <dbReference type="EMBL" id="ALJ05029.1"/>
    </source>
</evidence>